<comment type="caution">
    <text evidence="8">The sequence shown here is derived from an EMBL/GenBank/DDBJ whole genome shotgun (WGS) entry which is preliminary data.</text>
</comment>
<dbReference type="PROSITE" id="PS01302">
    <property type="entry name" value="UPF0758"/>
    <property type="match status" value="1"/>
</dbReference>
<name>A0A953NA60_9BURK</name>
<accession>A0A953NA60</accession>
<dbReference type="AlphaFoldDB" id="A0A953NA60"/>
<evidence type="ECO:0000256" key="4">
    <source>
        <dbReference type="ARBA" id="ARBA00022833"/>
    </source>
</evidence>
<reference evidence="8" key="1">
    <citation type="submission" date="2021-07" db="EMBL/GenBank/DDBJ databases">
        <title>New genus and species of the family Alcaligenaceae.</title>
        <authorList>
            <person name="Hahn M.W."/>
        </authorList>
    </citation>
    <scope>NUCLEOTIDE SEQUENCE</scope>
    <source>
        <strain evidence="8">LF4-65</strain>
    </source>
</reference>
<dbReference type="InterPro" id="IPR037518">
    <property type="entry name" value="MPN"/>
</dbReference>
<protein>
    <submittedName>
        <fullName evidence="8">DNA repair protein RadC</fullName>
    </submittedName>
</protein>
<keyword evidence="3" id="KW-0378">Hydrolase</keyword>
<dbReference type="Pfam" id="PF20582">
    <property type="entry name" value="UPF0758_N"/>
    <property type="match status" value="1"/>
</dbReference>
<dbReference type="GO" id="GO:0008237">
    <property type="term" value="F:metallopeptidase activity"/>
    <property type="evidence" value="ECO:0007669"/>
    <property type="project" value="UniProtKB-KW"/>
</dbReference>
<dbReference type="NCBIfam" id="TIGR00608">
    <property type="entry name" value="radc"/>
    <property type="match status" value="1"/>
</dbReference>
<keyword evidence="9" id="KW-1185">Reference proteome</keyword>
<keyword evidence="5" id="KW-0482">Metalloprotease</keyword>
<evidence type="ECO:0000313" key="9">
    <source>
        <dbReference type="Proteomes" id="UP000739565"/>
    </source>
</evidence>
<proteinExistence type="inferred from homology"/>
<dbReference type="NCBIfam" id="NF000642">
    <property type="entry name" value="PRK00024.1"/>
    <property type="match status" value="1"/>
</dbReference>
<dbReference type="SUPFAM" id="SSF47781">
    <property type="entry name" value="RuvA domain 2-like"/>
    <property type="match status" value="1"/>
</dbReference>
<dbReference type="InterPro" id="IPR020891">
    <property type="entry name" value="UPF0758_CS"/>
</dbReference>
<dbReference type="InterPro" id="IPR010994">
    <property type="entry name" value="RuvA_2-like"/>
</dbReference>
<evidence type="ECO:0000256" key="6">
    <source>
        <dbReference type="RuleBase" id="RU003797"/>
    </source>
</evidence>
<sequence length="225" mass="24454">MTLREQLLPDQRPRERLMQHGAQILTDAELLALILGTGTRGLSALNLSQQLVEQFGGLRPLLGAGIEDLKGIVGLGNARICQLNAILELARRAIIEDLKQGCSLKHRPQIHAYCTALLSNCRIERCVALLLDNQHRLIHSTEISRGTLTETTIYPRELVKIGLTHHAAAIILAHNHPSGLAQASAADIALTRQLKHSLAVVDIALLDHLVIAANQVVSIAELGHL</sequence>
<evidence type="ECO:0000256" key="1">
    <source>
        <dbReference type="ARBA" id="ARBA00022670"/>
    </source>
</evidence>
<keyword evidence="4" id="KW-0862">Zinc</keyword>
<dbReference type="PANTHER" id="PTHR30471">
    <property type="entry name" value="DNA REPAIR PROTEIN RADC"/>
    <property type="match status" value="1"/>
</dbReference>
<dbReference type="EMBL" id="JAHXRI010000010">
    <property type="protein sequence ID" value="MBZ1351355.1"/>
    <property type="molecule type" value="Genomic_DNA"/>
</dbReference>
<dbReference type="CDD" id="cd08071">
    <property type="entry name" value="MPN_DUF2466"/>
    <property type="match status" value="1"/>
</dbReference>
<dbReference type="InterPro" id="IPR001405">
    <property type="entry name" value="UPF0758"/>
</dbReference>
<evidence type="ECO:0000256" key="3">
    <source>
        <dbReference type="ARBA" id="ARBA00022801"/>
    </source>
</evidence>
<organism evidence="8 9">
    <name type="scientific">Zwartia hollandica</name>
    <dbReference type="NCBI Taxonomy" id="324606"/>
    <lineage>
        <taxon>Bacteria</taxon>
        <taxon>Pseudomonadati</taxon>
        <taxon>Pseudomonadota</taxon>
        <taxon>Betaproteobacteria</taxon>
        <taxon>Burkholderiales</taxon>
        <taxon>Alcaligenaceae</taxon>
        <taxon>Zwartia</taxon>
    </lineage>
</organism>
<dbReference type="GO" id="GO:0046872">
    <property type="term" value="F:metal ion binding"/>
    <property type="evidence" value="ECO:0007669"/>
    <property type="project" value="UniProtKB-KW"/>
</dbReference>
<keyword evidence="2" id="KW-0479">Metal-binding</keyword>
<dbReference type="Pfam" id="PF04002">
    <property type="entry name" value="RadC"/>
    <property type="match status" value="1"/>
</dbReference>
<dbReference type="PROSITE" id="PS50249">
    <property type="entry name" value="MPN"/>
    <property type="match status" value="1"/>
</dbReference>
<dbReference type="Proteomes" id="UP000739565">
    <property type="component" value="Unassembled WGS sequence"/>
</dbReference>
<dbReference type="InterPro" id="IPR025657">
    <property type="entry name" value="RadC_JAB"/>
</dbReference>
<keyword evidence="1" id="KW-0645">Protease</keyword>
<dbReference type="RefSeq" id="WP_259661762.1">
    <property type="nucleotide sequence ID" value="NZ_JAHXRI010000010.1"/>
</dbReference>
<dbReference type="InterPro" id="IPR046778">
    <property type="entry name" value="UPF0758_N"/>
</dbReference>
<feature type="domain" description="MPN" evidence="7">
    <location>
        <begin position="103"/>
        <end position="225"/>
    </location>
</feature>
<dbReference type="Gene3D" id="3.40.140.10">
    <property type="entry name" value="Cytidine Deaminase, domain 2"/>
    <property type="match status" value="1"/>
</dbReference>
<evidence type="ECO:0000256" key="2">
    <source>
        <dbReference type="ARBA" id="ARBA00022723"/>
    </source>
</evidence>
<evidence type="ECO:0000259" key="7">
    <source>
        <dbReference type="PROSITE" id="PS50249"/>
    </source>
</evidence>
<gene>
    <name evidence="8" type="primary">radC</name>
    <name evidence="8" type="ORF">KZZ10_11930</name>
</gene>
<evidence type="ECO:0000313" key="8">
    <source>
        <dbReference type="EMBL" id="MBZ1351355.1"/>
    </source>
</evidence>
<comment type="similarity">
    <text evidence="6">Belongs to the UPF0758 family.</text>
</comment>
<evidence type="ECO:0000256" key="5">
    <source>
        <dbReference type="ARBA" id="ARBA00023049"/>
    </source>
</evidence>
<dbReference type="GO" id="GO:0006508">
    <property type="term" value="P:proteolysis"/>
    <property type="evidence" value="ECO:0007669"/>
    <property type="project" value="UniProtKB-KW"/>
</dbReference>
<dbReference type="PANTHER" id="PTHR30471:SF3">
    <property type="entry name" value="UPF0758 PROTEIN YEES-RELATED"/>
    <property type="match status" value="1"/>
</dbReference>